<evidence type="ECO:0000256" key="1">
    <source>
        <dbReference type="ARBA" id="ARBA00022801"/>
    </source>
</evidence>
<dbReference type="InterPro" id="IPR001995">
    <property type="entry name" value="Peptidase_A2_cat"/>
</dbReference>
<dbReference type="InterPro" id="IPR012337">
    <property type="entry name" value="RNaseH-like_sf"/>
</dbReference>
<evidence type="ECO:0000259" key="4">
    <source>
        <dbReference type="PROSITE" id="PS50994"/>
    </source>
</evidence>
<dbReference type="FunFam" id="3.30.420.10:FF:000032">
    <property type="entry name" value="Retrovirus-related Pol polyprotein from transposon 297-like Protein"/>
    <property type="match status" value="1"/>
</dbReference>
<feature type="compositionally biased region" description="Basic and acidic residues" evidence="2">
    <location>
        <begin position="657"/>
        <end position="668"/>
    </location>
</feature>
<dbReference type="AlphaFoldDB" id="A0A8X6QZG1"/>
<feature type="domain" description="Peptidase A2" evidence="3">
    <location>
        <begin position="15"/>
        <end position="88"/>
    </location>
</feature>
<dbReference type="PANTHER" id="PTHR38681:SF1">
    <property type="entry name" value="RETROVIRUS-RELATED POL POLYPROTEIN FROM TRANSPOSON 412-LIKE PROTEIN"/>
    <property type="match status" value="1"/>
</dbReference>
<proteinExistence type="predicted"/>
<feature type="compositionally biased region" description="Basic residues" evidence="2">
    <location>
        <begin position="676"/>
        <end position="687"/>
    </location>
</feature>
<dbReference type="InterPro" id="IPR043502">
    <property type="entry name" value="DNA/RNA_pol_sf"/>
</dbReference>
<dbReference type="InterPro" id="IPR036397">
    <property type="entry name" value="RNaseH_sf"/>
</dbReference>
<comment type="caution">
    <text evidence="5">The sequence shown here is derived from an EMBL/GenBank/DDBJ whole genome shotgun (WGS) entry which is preliminary data.</text>
</comment>
<dbReference type="InterPro" id="IPR001584">
    <property type="entry name" value="Integrase_cat-core"/>
</dbReference>
<dbReference type="CDD" id="cd06094">
    <property type="entry name" value="RP_Saci_like"/>
    <property type="match status" value="1"/>
</dbReference>
<dbReference type="GO" id="GO:0071897">
    <property type="term" value="P:DNA biosynthetic process"/>
    <property type="evidence" value="ECO:0007669"/>
    <property type="project" value="UniProtKB-ARBA"/>
</dbReference>
<dbReference type="InterPro" id="IPR041588">
    <property type="entry name" value="Integrase_H2C2"/>
</dbReference>
<evidence type="ECO:0000256" key="2">
    <source>
        <dbReference type="SAM" id="MobiDB-lite"/>
    </source>
</evidence>
<dbReference type="GO" id="GO:0042575">
    <property type="term" value="C:DNA polymerase complex"/>
    <property type="evidence" value="ECO:0007669"/>
    <property type="project" value="UniProtKB-ARBA"/>
</dbReference>
<dbReference type="PROSITE" id="PS50994">
    <property type="entry name" value="INTEGRASE"/>
    <property type="match status" value="1"/>
</dbReference>
<dbReference type="GO" id="GO:0003676">
    <property type="term" value="F:nucleic acid binding"/>
    <property type="evidence" value="ECO:0007669"/>
    <property type="project" value="InterPro"/>
</dbReference>
<feature type="domain" description="Integrase catalytic" evidence="4">
    <location>
        <begin position="367"/>
        <end position="537"/>
    </location>
</feature>
<organism evidence="5 6">
    <name type="scientific">Nephila pilipes</name>
    <name type="common">Giant wood spider</name>
    <name type="synonym">Nephila maculata</name>
    <dbReference type="NCBI Taxonomy" id="299642"/>
    <lineage>
        <taxon>Eukaryota</taxon>
        <taxon>Metazoa</taxon>
        <taxon>Ecdysozoa</taxon>
        <taxon>Arthropoda</taxon>
        <taxon>Chelicerata</taxon>
        <taxon>Arachnida</taxon>
        <taxon>Araneae</taxon>
        <taxon>Araneomorphae</taxon>
        <taxon>Entelegynae</taxon>
        <taxon>Araneoidea</taxon>
        <taxon>Nephilidae</taxon>
        <taxon>Nephila</taxon>
    </lineage>
</organism>
<dbReference type="Gene3D" id="1.10.340.70">
    <property type="match status" value="1"/>
</dbReference>
<dbReference type="SUPFAM" id="SSF50630">
    <property type="entry name" value="Acid proteases"/>
    <property type="match status" value="1"/>
</dbReference>
<dbReference type="Pfam" id="PF00665">
    <property type="entry name" value="rve"/>
    <property type="match status" value="1"/>
</dbReference>
<feature type="region of interest" description="Disordered" evidence="2">
    <location>
        <begin position="646"/>
        <end position="687"/>
    </location>
</feature>
<gene>
    <name evidence="5" type="primary">TY3B-I_882</name>
    <name evidence="5" type="ORF">NPIL_69091</name>
</gene>
<dbReference type="Gene3D" id="3.30.420.10">
    <property type="entry name" value="Ribonuclease H-like superfamily/Ribonuclease H"/>
    <property type="match status" value="1"/>
</dbReference>
<dbReference type="Gene3D" id="3.30.70.270">
    <property type="match status" value="1"/>
</dbReference>
<evidence type="ECO:0000259" key="3">
    <source>
        <dbReference type="PROSITE" id="PS50175"/>
    </source>
</evidence>
<sequence length="687" mass="76867">MVINRLYLSDRTSRSKYLIDTGADVSVIPLTKASQHLPPASLQLFAANGTVISTYGQQLVTLDLGLRRVFKWPFIIAAVSQPIIGADFLRHYGLLVDIRHGRLVDSLTKLQAQGTVQQGNNSAIKAVNGNTKFHRLLAEFPSLVEAVSTSRKLKRFIPHAAKTRAVLNSYLKGAKKNDRTPILWSEDSAAAFEKCKKDLAEATVLYHPSADASLAIVVDASDTAGSENVVADALSRIHISTINTPSVVDFNKMAREQLKDSQLQDILAGSCPTSLVLQPLPVGQPPVTLHCDVSMDRIRPFVPKMFRLEIFNNLHTLSHPGVRASLKMVAERYVWPSMRQDVVLWARTCLQCQRAKVSRHTRSEIGKFELPSSRFEHVHIDLVGPLPPSEGFRYCLTCVDRFSKWPEAFPLVEISAEAVANTFYTGWISRFGPPLRLTTDQGTQFEASLFDALSKFLGTEKRHTTPYHPAANGQVERFHRQLKAAIMAHGNAQWTTVLPTILMGFRATWKEDLQATTAEMIYGAPIRLPGEFLCPSKPSADPVTFVGRLRETMQRLSPPTTQHHGHHTIFVSKDLATCSHVFLRTDSLKKGLQPPYEGPYKVVSRTEKVFRILRHGKEVSVNIDRLKPAYIPKELEDIPVEADVKKRVSLQPEEVPDSGHEKQRESSSRQETTTRSGRRVRFNPKYS</sequence>
<dbReference type="SUPFAM" id="SSF53098">
    <property type="entry name" value="Ribonuclease H-like"/>
    <property type="match status" value="1"/>
</dbReference>
<dbReference type="PROSITE" id="PS50175">
    <property type="entry name" value="ASP_PROT_RETROV"/>
    <property type="match status" value="1"/>
</dbReference>
<name>A0A8X6QZG1_NEPPI</name>
<protein>
    <submittedName>
        <fullName evidence="5">Transposon Ty3-I Gag-Pol polyprotein</fullName>
    </submittedName>
</protein>
<keyword evidence="6" id="KW-1185">Reference proteome</keyword>
<dbReference type="EMBL" id="BMAW01039359">
    <property type="protein sequence ID" value="GFU55494.1"/>
    <property type="molecule type" value="Genomic_DNA"/>
</dbReference>
<dbReference type="OrthoDB" id="8948897at2759"/>
<dbReference type="FunFam" id="2.40.70.10:FF:000130">
    <property type="entry name" value="Retrovirus-related Pol polyprotein from transposon opus-like Protein"/>
    <property type="match status" value="1"/>
</dbReference>
<dbReference type="Gene3D" id="2.40.70.10">
    <property type="entry name" value="Acid Proteases"/>
    <property type="match status" value="1"/>
</dbReference>
<dbReference type="Pfam" id="PF17921">
    <property type="entry name" value="Integrase_H2C2"/>
    <property type="match status" value="1"/>
</dbReference>
<dbReference type="GO" id="GO:0004190">
    <property type="term" value="F:aspartic-type endopeptidase activity"/>
    <property type="evidence" value="ECO:0007669"/>
    <property type="project" value="InterPro"/>
</dbReference>
<dbReference type="InterPro" id="IPR021109">
    <property type="entry name" value="Peptidase_aspartic_dom_sf"/>
</dbReference>
<dbReference type="GO" id="GO:0015074">
    <property type="term" value="P:DNA integration"/>
    <property type="evidence" value="ECO:0007669"/>
    <property type="project" value="InterPro"/>
</dbReference>
<evidence type="ECO:0000313" key="5">
    <source>
        <dbReference type="EMBL" id="GFU55494.1"/>
    </source>
</evidence>
<evidence type="ECO:0000313" key="6">
    <source>
        <dbReference type="Proteomes" id="UP000887013"/>
    </source>
</evidence>
<dbReference type="SUPFAM" id="SSF56672">
    <property type="entry name" value="DNA/RNA polymerases"/>
    <property type="match status" value="1"/>
</dbReference>
<dbReference type="Proteomes" id="UP000887013">
    <property type="component" value="Unassembled WGS sequence"/>
</dbReference>
<dbReference type="PANTHER" id="PTHR38681">
    <property type="entry name" value="RETROVIRUS-RELATED POL POLYPROTEIN FROM TRANSPOSON 412-LIKE PROTEIN-RELATED"/>
    <property type="match status" value="1"/>
</dbReference>
<dbReference type="InterPro" id="IPR034132">
    <property type="entry name" value="RP_Saci-like"/>
</dbReference>
<keyword evidence="1" id="KW-0378">Hydrolase</keyword>
<dbReference type="GO" id="GO:0006508">
    <property type="term" value="P:proteolysis"/>
    <property type="evidence" value="ECO:0007669"/>
    <property type="project" value="InterPro"/>
</dbReference>
<reference evidence="5" key="1">
    <citation type="submission" date="2020-08" db="EMBL/GenBank/DDBJ databases">
        <title>Multicomponent nature underlies the extraordinary mechanical properties of spider dragline silk.</title>
        <authorList>
            <person name="Kono N."/>
            <person name="Nakamura H."/>
            <person name="Mori M."/>
            <person name="Yoshida Y."/>
            <person name="Ohtoshi R."/>
            <person name="Malay A.D."/>
            <person name="Moran D.A.P."/>
            <person name="Tomita M."/>
            <person name="Numata K."/>
            <person name="Arakawa K."/>
        </authorList>
    </citation>
    <scope>NUCLEOTIDE SEQUENCE</scope>
</reference>
<dbReference type="InterPro" id="IPR043128">
    <property type="entry name" value="Rev_trsase/Diguanyl_cyclase"/>
</dbReference>
<accession>A0A8X6QZG1</accession>